<protein>
    <recommendedName>
        <fullName evidence="4 9">Ubiquitin-like protein ATG12</fullName>
    </recommendedName>
</protein>
<dbReference type="PANTHER" id="PTHR13385:SF0">
    <property type="entry name" value="UBIQUITIN-LIKE PROTEIN ATG12"/>
    <property type="match status" value="1"/>
</dbReference>
<organism evidence="10 11">
    <name type="scientific">Kockovaella imperatae</name>
    <dbReference type="NCBI Taxonomy" id="4999"/>
    <lineage>
        <taxon>Eukaryota</taxon>
        <taxon>Fungi</taxon>
        <taxon>Dikarya</taxon>
        <taxon>Basidiomycota</taxon>
        <taxon>Agaricomycotina</taxon>
        <taxon>Tremellomycetes</taxon>
        <taxon>Tremellales</taxon>
        <taxon>Cuniculitremaceae</taxon>
        <taxon>Kockovaella</taxon>
    </lineage>
</organism>
<comment type="subcellular location">
    <subcellularLocation>
        <location evidence="1 9">Preautophagosomal structure membrane</location>
        <topology evidence="1 9">Peripheral membrane protein</topology>
    </subcellularLocation>
</comment>
<dbReference type="GO" id="GO:0061723">
    <property type="term" value="P:glycophagy"/>
    <property type="evidence" value="ECO:0007669"/>
    <property type="project" value="TreeGrafter"/>
</dbReference>
<evidence type="ECO:0000256" key="4">
    <source>
        <dbReference type="ARBA" id="ARBA00015875"/>
    </source>
</evidence>
<dbReference type="Gene3D" id="3.10.20.90">
    <property type="entry name" value="Phosphatidylinositol 3-kinase Catalytic Subunit, Chain A, domain 1"/>
    <property type="match status" value="1"/>
</dbReference>
<dbReference type="OrthoDB" id="10003551at2759"/>
<comment type="function">
    <text evidence="8">Ubiquitin-like protein involved in cytoplasm to vacuole transport (Cvt), autophagy vesicles formation, mitophagy, and nucleophagy. Conjugation with ATG5 through a ubiquitin-like conjugating system involving also ATG7 as an E1-like activating enzyme and ATG10 as an E2-like conjugating enzyme, is essential for its function. The ATG12-ATG5 conjugate functions as an E3-like enzyme which is required for lipidation of ATG8 and ATG8 association to the vesicle membranes.</text>
</comment>
<keyword evidence="11" id="KW-1185">Reference proteome</keyword>
<dbReference type="GO" id="GO:0000045">
    <property type="term" value="P:autophagosome assembly"/>
    <property type="evidence" value="ECO:0007669"/>
    <property type="project" value="InterPro"/>
</dbReference>
<evidence type="ECO:0000313" key="10">
    <source>
        <dbReference type="EMBL" id="ORX40743.1"/>
    </source>
</evidence>
<dbReference type="CDD" id="cd01612">
    <property type="entry name" value="Ubl_ATG12"/>
    <property type="match status" value="1"/>
</dbReference>
<evidence type="ECO:0000256" key="6">
    <source>
        <dbReference type="ARBA" id="ARBA00022786"/>
    </source>
</evidence>
<dbReference type="SUPFAM" id="SSF54236">
    <property type="entry name" value="Ubiquitin-like"/>
    <property type="match status" value="1"/>
</dbReference>
<evidence type="ECO:0000256" key="9">
    <source>
        <dbReference type="RuleBase" id="RU361201"/>
    </source>
</evidence>
<evidence type="ECO:0000256" key="1">
    <source>
        <dbReference type="ARBA" id="ARBA00004623"/>
    </source>
</evidence>
<keyword evidence="9" id="KW-0813">Transport</keyword>
<dbReference type="STRING" id="4999.A0A1Y1URQ9"/>
<dbReference type="InterPro" id="IPR007242">
    <property type="entry name" value="Atg12"/>
</dbReference>
<dbReference type="GO" id="GO:0034274">
    <property type="term" value="C:Atg12-Atg5-Atg16 complex"/>
    <property type="evidence" value="ECO:0007669"/>
    <property type="project" value="TreeGrafter"/>
</dbReference>
<comment type="subunit">
    <text evidence="3 9">Forms a conjugate with ATG5.</text>
</comment>
<dbReference type="FunFam" id="3.10.20.90:FF:000150">
    <property type="entry name" value="Ubiquitin-like protein ATG12"/>
    <property type="match status" value="1"/>
</dbReference>
<keyword evidence="5 9" id="KW-1017">Isopeptide bond</keyword>
<dbReference type="InParanoid" id="A0A1Y1URQ9"/>
<dbReference type="Pfam" id="PF04110">
    <property type="entry name" value="APG12"/>
    <property type="match status" value="1"/>
</dbReference>
<evidence type="ECO:0000256" key="3">
    <source>
        <dbReference type="ARBA" id="ARBA00011288"/>
    </source>
</evidence>
<keyword evidence="7 9" id="KW-0072">Autophagy</keyword>
<dbReference type="GO" id="GO:0034727">
    <property type="term" value="P:piecemeal microautophagy of the nucleus"/>
    <property type="evidence" value="ECO:0007669"/>
    <property type="project" value="TreeGrafter"/>
</dbReference>
<dbReference type="Proteomes" id="UP000193218">
    <property type="component" value="Unassembled WGS sequence"/>
</dbReference>
<dbReference type="GO" id="GO:0000421">
    <property type="term" value="C:autophagosome membrane"/>
    <property type="evidence" value="ECO:0007669"/>
    <property type="project" value="TreeGrafter"/>
</dbReference>
<comment type="similarity">
    <text evidence="2 9">Belongs to the ATG12 family.</text>
</comment>
<evidence type="ECO:0000313" key="11">
    <source>
        <dbReference type="Proteomes" id="UP000193218"/>
    </source>
</evidence>
<accession>A0A1Y1URQ9</accession>
<gene>
    <name evidence="10" type="ORF">BD324DRAFT_611921</name>
</gene>
<proteinExistence type="inferred from homology"/>
<comment type="caution">
    <text evidence="10">The sequence shown here is derived from an EMBL/GenBank/DDBJ whole genome shotgun (WGS) entry which is preliminary data.</text>
</comment>
<reference evidence="10 11" key="1">
    <citation type="submission" date="2017-03" db="EMBL/GenBank/DDBJ databases">
        <title>Widespread Adenine N6-methylation of Active Genes in Fungi.</title>
        <authorList>
            <consortium name="DOE Joint Genome Institute"/>
            <person name="Mondo S.J."/>
            <person name="Dannebaum R.O."/>
            <person name="Kuo R.C."/>
            <person name="Louie K.B."/>
            <person name="Bewick A.J."/>
            <person name="Labutti K."/>
            <person name="Haridas S."/>
            <person name="Kuo A."/>
            <person name="Salamov A."/>
            <person name="Ahrendt S.R."/>
            <person name="Lau R."/>
            <person name="Bowen B.P."/>
            <person name="Lipzen A."/>
            <person name="Sullivan W."/>
            <person name="Andreopoulos W.B."/>
            <person name="Clum A."/>
            <person name="Lindquist E."/>
            <person name="Daum C."/>
            <person name="Northen T.R."/>
            <person name="Ramamoorthy G."/>
            <person name="Schmitz R.J."/>
            <person name="Gryganskyi A."/>
            <person name="Culley D."/>
            <person name="Magnuson J."/>
            <person name="James T.Y."/>
            <person name="O'Malley M.A."/>
            <person name="Stajich J.E."/>
            <person name="Spatafora J.W."/>
            <person name="Visel A."/>
            <person name="Grigoriev I.V."/>
        </authorList>
    </citation>
    <scope>NUCLEOTIDE SEQUENCE [LARGE SCALE GENOMIC DNA]</scope>
    <source>
        <strain evidence="10 11">NRRL Y-17943</strain>
    </source>
</reference>
<dbReference type="GO" id="GO:0019776">
    <property type="term" value="F:Atg8-family ligase activity"/>
    <property type="evidence" value="ECO:0007669"/>
    <property type="project" value="TreeGrafter"/>
</dbReference>
<name>A0A1Y1URQ9_9TREE</name>
<dbReference type="GeneID" id="33556135"/>
<dbReference type="InterPro" id="IPR029071">
    <property type="entry name" value="Ubiquitin-like_domsf"/>
</dbReference>
<evidence type="ECO:0000256" key="5">
    <source>
        <dbReference type="ARBA" id="ARBA00022499"/>
    </source>
</evidence>
<dbReference type="RefSeq" id="XP_021874422.1">
    <property type="nucleotide sequence ID" value="XM_022014327.1"/>
</dbReference>
<dbReference type="EMBL" id="NBSH01000001">
    <property type="protein sequence ID" value="ORX40743.1"/>
    <property type="molecule type" value="Genomic_DNA"/>
</dbReference>
<keyword evidence="6 9" id="KW-0833">Ubl conjugation pathway</keyword>
<dbReference type="FunCoup" id="A0A1Y1URQ9">
    <property type="interactions" value="187"/>
</dbReference>
<evidence type="ECO:0000256" key="8">
    <source>
        <dbReference type="ARBA" id="ARBA00025360"/>
    </source>
</evidence>
<dbReference type="AlphaFoldDB" id="A0A1Y1URQ9"/>
<dbReference type="GO" id="GO:0000422">
    <property type="term" value="P:autophagy of mitochondrion"/>
    <property type="evidence" value="ECO:0007669"/>
    <property type="project" value="TreeGrafter"/>
</dbReference>
<dbReference type="GO" id="GO:0034045">
    <property type="term" value="C:phagophore assembly site membrane"/>
    <property type="evidence" value="ECO:0007669"/>
    <property type="project" value="UniProtKB-SubCell"/>
</dbReference>
<evidence type="ECO:0000256" key="7">
    <source>
        <dbReference type="ARBA" id="ARBA00023006"/>
    </source>
</evidence>
<dbReference type="GO" id="GO:0015031">
    <property type="term" value="P:protein transport"/>
    <property type="evidence" value="ECO:0007669"/>
    <property type="project" value="UniProtKB-KW"/>
</dbReference>
<sequence>MTTVPDIMSPALDAGPSTRSIARTGLDALEHYKTKDASKVVVRFKSIGAAPIMKNNVFKVTAGNKFQAVIVFLRNQLGLKQSDPLFTYINAAFAPAPDDTVGNLFKCFGTEGHLIVNYSNTQAWG</sequence>
<keyword evidence="9" id="KW-0653">Protein transport</keyword>
<evidence type="ECO:0000256" key="2">
    <source>
        <dbReference type="ARBA" id="ARBA00007778"/>
    </source>
</evidence>
<dbReference type="GO" id="GO:0097352">
    <property type="term" value="P:autophagosome maturation"/>
    <property type="evidence" value="ECO:0007669"/>
    <property type="project" value="TreeGrafter"/>
</dbReference>
<dbReference type="PANTHER" id="PTHR13385">
    <property type="entry name" value="AUTOPHAGY PROTEIN 12"/>
    <property type="match status" value="1"/>
</dbReference>
<keyword evidence="9" id="KW-0472">Membrane</keyword>